<evidence type="ECO:0000313" key="1">
    <source>
        <dbReference type="EMBL" id="QDU58708.1"/>
    </source>
</evidence>
<gene>
    <name evidence="1" type="ORF">Pan181_49480</name>
</gene>
<accession>A0A518AVH5</accession>
<dbReference type="AlphaFoldDB" id="A0A518AVH5"/>
<protein>
    <submittedName>
        <fullName evidence="1">Uncharacterized protein</fullName>
    </submittedName>
</protein>
<reference evidence="1 2" key="1">
    <citation type="submission" date="2019-02" db="EMBL/GenBank/DDBJ databases">
        <title>Deep-cultivation of Planctomycetes and their phenomic and genomic characterization uncovers novel biology.</title>
        <authorList>
            <person name="Wiegand S."/>
            <person name="Jogler M."/>
            <person name="Boedeker C."/>
            <person name="Pinto D."/>
            <person name="Vollmers J."/>
            <person name="Rivas-Marin E."/>
            <person name="Kohn T."/>
            <person name="Peeters S.H."/>
            <person name="Heuer A."/>
            <person name="Rast P."/>
            <person name="Oberbeckmann S."/>
            <person name="Bunk B."/>
            <person name="Jeske O."/>
            <person name="Meyerdierks A."/>
            <person name="Storesund J.E."/>
            <person name="Kallscheuer N."/>
            <person name="Luecker S."/>
            <person name="Lage O.M."/>
            <person name="Pohl T."/>
            <person name="Merkel B.J."/>
            <person name="Hornburger P."/>
            <person name="Mueller R.-W."/>
            <person name="Bruemmer F."/>
            <person name="Labrenz M."/>
            <person name="Spormann A.M."/>
            <person name="Op den Camp H."/>
            <person name="Overmann J."/>
            <person name="Amann R."/>
            <person name="Jetten M.S.M."/>
            <person name="Mascher T."/>
            <person name="Medema M.H."/>
            <person name="Devos D.P."/>
            <person name="Kaster A.-K."/>
            <person name="Ovreas L."/>
            <person name="Rohde M."/>
            <person name="Galperin M.Y."/>
            <person name="Jogler C."/>
        </authorList>
    </citation>
    <scope>NUCLEOTIDE SEQUENCE [LARGE SCALE GENOMIC DNA]</scope>
    <source>
        <strain evidence="1 2">Pan181</strain>
    </source>
</reference>
<organism evidence="1 2">
    <name type="scientific">Aeoliella mucimassa</name>
    <dbReference type="NCBI Taxonomy" id="2527972"/>
    <lineage>
        <taxon>Bacteria</taxon>
        <taxon>Pseudomonadati</taxon>
        <taxon>Planctomycetota</taxon>
        <taxon>Planctomycetia</taxon>
        <taxon>Pirellulales</taxon>
        <taxon>Lacipirellulaceae</taxon>
        <taxon>Aeoliella</taxon>
    </lineage>
</organism>
<proteinExistence type="predicted"/>
<dbReference type="EMBL" id="CP036278">
    <property type="protein sequence ID" value="QDU58708.1"/>
    <property type="molecule type" value="Genomic_DNA"/>
</dbReference>
<name>A0A518AVH5_9BACT</name>
<evidence type="ECO:0000313" key="2">
    <source>
        <dbReference type="Proteomes" id="UP000315750"/>
    </source>
</evidence>
<dbReference type="KEGG" id="amuc:Pan181_49480"/>
<dbReference type="RefSeq" id="WP_145251059.1">
    <property type="nucleotide sequence ID" value="NZ_CP036278.1"/>
</dbReference>
<sequence>MNHEEQWEIERLVCEIIEDKDNTDAIDVLNARLAGRPDLQDHYCHYLSVHLLLVGELSDSYGRYTPLIPLSPALGQPVVDQDECTLLVKRIDTALAEATRKSGSKRWIKQVLLAAAACIAVFLLMPRGGSDTASNHSVAELGLDGWYQDVNHALFWTADDQAKNLVSRLTRTSSPVRVLLPSNGTADLPEPQLIGGTAWVEYETGFRERGRVVPLPPGMSMEVFIDTDASSQNNLSVVELDKYGRAVGSNYSVSNVTGNSKPVDLRAGWIGKVSESNPTDSTKYFLFMGAYLDVREENEAWVPSNFHDYIDTESLLIVGWDDRSYWSTEGPFAVPDPSMDSDFNDMRAIIRFSHLDGKGPKELPTYLPTPTQPTKLAETRGIGYEFSIRPGEEAYLMVSGYAALQNAMEIIDLETEEVVWRHGGIPAAKELKGNSEPDRGVYVIRNQSDEVRQYEVQAQCLYVPEKDYWKHIPFKLLGDNPDTAIVGFEDNPHATSNWDWDDVLVVIHWFECQ</sequence>
<dbReference type="Proteomes" id="UP000315750">
    <property type="component" value="Chromosome"/>
</dbReference>
<keyword evidence="2" id="KW-1185">Reference proteome</keyword>